<evidence type="ECO:0000256" key="7">
    <source>
        <dbReference type="ARBA" id="ARBA00023146"/>
    </source>
</evidence>
<protein>
    <recommendedName>
        <fullName evidence="9">Probable arginine--tRNA ligase, mitochondrial</fullName>
        <ecNumber evidence="2">6.1.1.19</ecNumber>
    </recommendedName>
    <alternativeName>
        <fullName evidence="8">Arginyl-tRNA synthetase</fullName>
    </alternativeName>
</protein>
<evidence type="ECO:0000256" key="3">
    <source>
        <dbReference type="ARBA" id="ARBA00022598"/>
    </source>
</evidence>
<dbReference type="InterPro" id="IPR008909">
    <property type="entry name" value="DALR_anticod-bd"/>
</dbReference>
<dbReference type="CDD" id="cd00671">
    <property type="entry name" value="ArgRS_core"/>
    <property type="match status" value="1"/>
</dbReference>
<proteinExistence type="inferred from homology"/>
<gene>
    <name evidence="14" type="ORF">CVLEPA_LOCUS27812</name>
</gene>
<evidence type="ECO:0000256" key="8">
    <source>
        <dbReference type="ARBA" id="ARBA00033033"/>
    </source>
</evidence>
<keyword evidence="3 12" id="KW-0436">Ligase</keyword>
<keyword evidence="4 12" id="KW-0547">Nucleotide-binding</keyword>
<dbReference type="SUPFAM" id="SSF52374">
    <property type="entry name" value="Nucleotidylyl transferase"/>
    <property type="match status" value="1"/>
</dbReference>
<comment type="similarity">
    <text evidence="1 12">Belongs to the class-I aminoacyl-tRNA synthetase family.</text>
</comment>
<keyword evidence="15" id="KW-1185">Reference proteome</keyword>
<dbReference type="SMART" id="SM00836">
    <property type="entry name" value="DALR_1"/>
    <property type="match status" value="1"/>
</dbReference>
<dbReference type="Proteomes" id="UP001642483">
    <property type="component" value="Unassembled WGS sequence"/>
</dbReference>
<dbReference type="SUPFAM" id="SSF47323">
    <property type="entry name" value="Anticodon-binding domain of a subclass of class I aminoacyl-tRNA synthetases"/>
    <property type="match status" value="1"/>
</dbReference>
<dbReference type="NCBIfam" id="TIGR00456">
    <property type="entry name" value="argS"/>
    <property type="match status" value="1"/>
</dbReference>
<sequence length="534" mass="60851">MQFGSDSKMLFNLLRRTFSHEILPAIRHYSSTAPIVTSGSEQVLELLSEIYTRGKDYGFHTDYFKNLQQENIIVEYSSPNIAKMFHVGHYRSTVVGNVISGILSAAGHNVCKMNYLGDWGVQFALLALSYKKYGNPTALKEKPLFHLYELYVKISKEAEENLQIKEEAQEVFLDMENGNADALQFWKCCRELSISEYKKLYHSIGVEFDVFSGESMYIDKSREVLEILKEKDLLYWDNGALKINLAGSKWLSKSPQIYQHPVLARKNGTSLYLTRDVAAAIDRFNDYKFDRMIYVTDISQAEHFNQIFAILEKMGFPWADKNTEMLMHVGFGRIHKMQTRKGNMTFLHDLLEDAYQKAHEDRLYCKTRKMPLTPKDDVTKIVALSGLIYHDLKARLSKGYNFNLEAALASKGSSGLFLQATHCRLCSLEANAGVHCIPQVDVDRILSEPSLVELIEHLNKYTTMTKTLYETLEPCILLRYLFDLCHLTAKALIPCTVKGADIADAQARLLCFYCAKTILGNGLRLMGVPPLVKM</sequence>
<keyword evidence="7 12" id="KW-0030">Aminoacyl-tRNA synthetase</keyword>
<evidence type="ECO:0000256" key="11">
    <source>
        <dbReference type="ARBA" id="ARBA00049595"/>
    </source>
</evidence>
<comment type="caution">
    <text evidence="14">The sequence shown here is derived from an EMBL/GenBank/DDBJ whole genome shotgun (WGS) entry which is preliminary data.</text>
</comment>
<evidence type="ECO:0000256" key="12">
    <source>
        <dbReference type="RuleBase" id="RU363038"/>
    </source>
</evidence>
<evidence type="ECO:0000259" key="13">
    <source>
        <dbReference type="SMART" id="SM00836"/>
    </source>
</evidence>
<evidence type="ECO:0000256" key="5">
    <source>
        <dbReference type="ARBA" id="ARBA00022840"/>
    </source>
</evidence>
<dbReference type="InterPro" id="IPR035684">
    <property type="entry name" value="ArgRS_core"/>
</dbReference>
<dbReference type="PANTHER" id="PTHR11956:SF11">
    <property type="entry name" value="ARGININE--TRNA LIGASE, MITOCHONDRIAL-RELATED"/>
    <property type="match status" value="1"/>
</dbReference>
<dbReference type="InterPro" id="IPR001412">
    <property type="entry name" value="aa-tRNA-synth_I_CS"/>
</dbReference>
<dbReference type="InterPro" id="IPR001278">
    <property type="entry name" value="Arg-tRNA-ligase"/>
</dbReference>
<dbReference type="Gene3D" id="3.40.50.620">
    <property type="entry name" value="HUPs"/>
    <property type="match status" value="1"/>
</dbReference>
<evidence type="ECO:0000313" key="15">
    <source>
        <dbReference type="Proteomes" id="UP001642483"/>
    </source>
</evidence>
<dbReference type="Gene3D" id="1.10.730.10">
    <property type="entry name" value="Isoleucyl-tRNA Synthetase, Domain 1"/>
    <property type="match status" value="1"/>
</dbReference>
<name>A0ABP0GU04_CLALP</name>
<keyword evidence="6 12" id="KW-0648">Protein biosynthesis</keyword>
<dbReference type="Pfam" id="PF05746">
    <property type="entry name" value="DALR_1"/>
    <property type="match status" value="1"/>
</dbReference>
<evidence type="ECO:0000313" key="14">
    <source>
        <dbReference type="EMBL" id="CAK8694441.1"/>
    </source>
</evidence>
<evidence type="ECO:0000256" key="1">
    <source>
        <dbReference type="ARBA" id="ARBA00005594"/>
    </source>
</evidence>
<keyword evidence="5 12" id="KW-0067">ATP-binding</keyword>
<dbReference type="EC" id="6.1.1.19" evidence="2"/>
<dbReference type="InterPro" id="IPR009080">
    <property type="entry name" value="tRNAsynth_Ia_anticodon-bd"/>
</dbReference>
<dbReference type="PROSITE" id="PS00178">
    <property type="entry name" value="AA_TRNA_LIGASE_I"/>
    <property type="match status" value="1"/>
</dbReference>
<dbReference type="InterPro" id="IPR014729">
    <property type="entry name" value="Rossmann-like_a/b/a_fold"/>
</dbReference>
<dbReference type="EMBL" id="CAWYQH010000141">
    <property type="protein sequence ID" value="CAK8694441.1"/>
    <property type="molecule type" value="Genomic_DNA"/>
</dbReference>
<reference evidence="14 15" key="1">
    <citation type="submission" date="2024-02" db="EMBL/GenBank/DDBJ databases">
        <authorList>
            <person name="Daric V."/>
            <person name="Darras S."/>
        </authorList>
    </citation>
    <scope>NUCLEOTIDE SEQUENCE [LARGE SCALE GENOMIC DNA]</scope>
</reference>
<evidence type="ECO:0000256" key="2">
    <source>
        <dbReference type="ARBA" id="ARBA00012837"/>
    </source>
</evidence>
<evidence type="ECO:0000256" key="9">
    <source>
        <dbReference type="ARBA" id="ARBA00039495"/>
    </source>
</evidence>
<comment type="function">
    <text evidence="11">Catalyzes the attachment of arginine to tRNA(Arg) in a two-step reaction: arginine is first activated by ATP to form Arg-AMP and then transferred to the acceptor end of tRNA(Arg).</text>
</comment>
<evidence type="ECO:0000256" key="4">
    <source>
        <dbReference type="ARBA" id="ARBA00022741"/>
    </source>
</evidence>
<feature type="domain" description="DALR anticodon binding" evidence="13">
    <location>
        <begin position="418"/>
        <end position="534"/>
    </location>
</feature>
<accession>A0ABP0GU04</accession>
<evidence type="ECO:0000256" key="6">
    <source>
        <dbReference type="ARBA" id="ARBA00022917"/>
    </source>
</evidence>
<dbReference type="PANTHER" id="PTHR11956">
    <property type="entry name" value="ARGINYL-TRNA SYNTHETASE"/>
    <property type="match status" value="1"/>
</dbReference>
<evidence type="ECO:0000256" key="10">
    <source>
        <dbReference type="ARBA" id="ARBA00049339"/>
    </source>
</evidence>
<dbReference type="PRINTS" id="PR01038">
    <property type="entry name" value="TRNASYNTHARG"/>
</dbReference>
<comment type="catalytic activity">
    <reaction evidence="10">
        <text>tRNA(Arg) + L-arginine + ATP = L-arginyl-tRNA(Arg) + AMP + diphosphate</text>
        <dbReference type="Rhea" id="RHEA:20301"/>
        <dbReference type="Rhea" id="RHEA-COMP:9658"/>
        <dbReference type="Rhea" id="RHEA-COMP:9673"/>
        <dbReference type="ChEBI" id="CHEBI:30616"/>
        <dbReference type="ChEBI" id="CHEBI:32682"/>
        <dbReference type="ChEBI" id="CHEBI:33019"/>
        <dbReference type="ChEBI" id="CHEBI:78442"/>
        <dbReference type="ChEBI" id="CHEBI:78513"/>
        <dbReference type="ChEBI" id="CHEBI:456215"/>
        <dbReference type="EC" id="6.1.1.19"/>
    </reaction>
</comment>
<organism evidence="14 15">
    <name type="scientific">Clavelina lepadiformis</name>
    <name type="common">Light-bulb sea squirt</name>
    <name type="synonym">Ascidia lepadiformis</name>
    <dbReference type="NCBI Taxonomy" id="159417"/>
    <lineage>
        <taxon>Eukaryota</taxon>
        <taxon>Metazoa</taxon>
        <taxon>Chordata</taxon>
        <taxon>Tunicata</taxon>
        <taxon>Ascidiacea</taxon>
        <taxon>Aplousobranchia</taxon>
        <taxon>Clavelinidae</taxon>
        <taxon>Clavelina</taxon>
    </lineage>
</organism>
<dbReference type="Pfam" id="PF00750">
    <property type="entry name" value="tRNA-synt_1d"/>
    <property type="match status" value="1"/>
</dbReference>